<evidence type="ECO:0000313" key="2">
    <source>
        <dbReference type="EMBL" id="MCK1788896.1"/>
    </source>
</evidence>
<dbReference type="Proteomes" id="UP001299876">
    <property type="component" value="Unassembled WGS sequence"/>
</dbReference>
<evidence type="ECO:0000256" key="1">
    <source>
        <dbReference type="SAM" id="Phobius"/>
    </source>
</evidence>
<reference evidence="2 3" key="1">
    <citation type="submission" date="2022-02" db="EMBL/GenBank/DDBJ databases">
        <title>Comparative genomics of the first Antarctic Pseudomonas spp. capable of biotransforming 2,4,6-Trinitrotoluene.</title>
        <authorList>
            <person name="Cabrera M.A."/>
            <person name="Marquez S.L."/>
            <person name="Perez-Donoso J.M."/>
        </authorList>
    </citation>
    <scope>NUCLEOTIDE SEQUENCE [LARGE SCALE GENOMIC DNA]</scope>
    <source>
        <strain evidence="2 3">TNT19</strain>
    </source>
</reference>
<keyword evidence="1" id="KW-0812">Transmembrane</keyword>
<dbReference type="PROSITE" id="PS51257">
    <property type="entry name" value="PROKAR_LIPOPROTEIN"/>
    <property type="match status" value="1"/>
</dbReference>
<evidence type="ECO:0000313" key="3">
    <source>
        <dbReference type="Proteomes" id="UP001299876"/>
    </source>
</evidence>
<keyword evidence="3" id="KW-1185">Reference proteome</keyword>
<keyword evidence="1" id="KW-1133">Transmembrane helix</keyword>
<accession>A0ABT0ET36</accession>
<sequence length="109" mass="11644">MTAIEKSQPADVHIGSFSYSHNHFLILLACLGAIAFVIAHWFGVKSTVGMSWFERAGTWQMIWAYLLLPIAASGAYILKRAGHGDSALSCIGVGLGFLLGAAARTFVTS</sequence>
<gene>
    <name evidence="2" type="ORF">L9059_01585</name>
</gene>
<comment type="caution">
    <text evidence="2">The sequence shown here is derived from an EMBL/GenBank/DDBJ whole genome shotgun (WGS) entry which is preliminary data.</text>
</comment>
<feature type="transmembrane region" description="Helical" evidence="1">
    <location>
        <begin position="62"/>
        <end position="78"/>
    </location>
</feature>
<keyword evidence="1" id="KW-0472">Membrane</keyword>
<organism evidence="2 3">
    <name type="scientific">Pseudomonas violetae</name>
    <dbReference type="NCBI Taxonomy" id="2915813"/>
    <lineage>
        <taxon>Bacteria</taxon>
        <taxon>Pseudomonadati</taxon>
        <taxon>Pseudomonadota</taxon>
        <taxon>Gammaproteobacteria</taxon>
        <taxon>Pseudomonadales</taxon>
        <taxon>Pseudomonadaceae</taxon>
        <taxon>Pseudomonas</taxon>
    </lineage>
</organism>
<dbReference type="RefSeq" id="WP_247286379.1">
    <property type="nucleotide sequence ID" value="NZ_JAKNRW010000001.1"/>
</dbReference>
<dbReference type="EMBL" id="JAKNRW010000001">
    <property type="protein sequence ID" value="MCK1788896.1"/>
    <property type="molecule type" value="Genomic_DNA"/>
</dbReference>
<feature type="transmembrane region" description="Helical" evidence="1">
    <location>
        <begin position="87"/>
        <end position="107"/>
    </location>
</feature>
<proteinExistence type="predicted"/>
<feature type="transmembrane region" description="Helical" evidence="1">
    <location>
        <begin position="24"/>
        <end position="42"/>
    </location>
</feature>
<protein>
    <submittedName>
        <fullName evidence="2">Uncharacterized protein</fullName>
    </submittedName>
</protein>
<name>A0ABT0ET36_9PSED</name>